<protein>
    <submittedName>
        <fullName evidence="3">Uncharacterized protein</fullName>
    </submittedName>
</protein>
<keyword evidence="2" id="KW-0732">Signal</keyword>
<accession>A0A8H5BYX7</accession>
<proteinExistence type="predicted"/>
<feature type="signal peptide" evidence="2">
    <location>
        <begin position="1"/>
        <end position="24"/>
    </location>
</feature>
<dbReference type="AlphaFoldDB" id="A0A8H5BYX7"/>
<organism evidence="3 4">
    <name type="scientific">Ephemerocybe angulata</name>
    <dbReference type="NCBI Taxonomy" id="980116"/>
    <lineage>
        <taxon>Eukaryota</taxon>
        <taxon>Fungi</taxon>
        <taxon>Dikarya</taxon>
        <taxon>Basidiomycota</taxon>
        <taxon>Agaricomycotina</taxon>
        <taxon>Agaricomycetes</taxon>
        <taxon>Agaricomycetidae</taxon>
        <taxon>Agaricales</taxon>
        <taxon>Agaricineae</taxon>
        <taxon>Psathyrellaceae</taxon>
        <taxon>Ephemerocybe</taxon>
    </lineage>
</organism>
<dbReference type="Proteomes" id="UP000541558">
    <property type="component" value="Unassembled WGS sequence"/>
</dbReference>
<keyword evidence="4" id="KW-1185">Reference proteome</keyword>
<comment type="caution">
    <text evidence="3">The sequence shown here is derived from an EMBL/GenBank/DDBJ whole genome shotgun (WGS) entry which is preliminary data.</text>
</comment>
<evidence type="ECO:0000256" key="2">
    <source>
        <dbReference type="SAM" id="SignalP"/>
    </source>
</evidence>
<feature type="region of interest" description="Disordered" evidence="1">
    <location>
        <begin position="98"/>
        <end position="117"/>
    </location>
</feature>
<sequence>MRRSTAIFILISGIAAILLPAVNAQPSARSICYTCPEQDSGLADLSSTADLGYNPFACVYGDAGTCHYSLDGDLAMDDNSNGCPSTALNLCLRRRAEQKERALPKSPRAPSPAAFATKPKVMQIRKSLKKERTKLAYNA</sequence>
<name>A0A8H5BYX7_9AGAR</name>
<evidence type="ECO:0000256" key="1">
    <source>
        <dbReference type="SAM" id="MobiDB-lite"/>
    </source>
</evidence>
<feature type="chain" id="PRO_5034031155" evidence="2">
    <location>
        <begin position="25"/>
        <end position="139"/>
    </location>
</feature>
<reference evidence="3 4" key="1">
    <citation type="journal article" date="2020" name="ISME J.">
        <title>Uncovering the hidden diversity of litter-decomposition mechanisms in mushroom-forming fungi.</title>
        <authorList>
            <person name="Floudas D."/>
            <person name="Bentzer J."/>
            <person name="Ahren D."/>
            <person name="Johansson T."/>
            <person name="Persson P."/>
            <person name="Tunlid A."/>
        </authorList>
    </citation>
    <scope>NUCLEOTIDE SEQUENCE [LARGE SCALE GENOMIC DNA]</scope>
    <source>
        <strain evidence="3 4">CBS 175.51</strain>
    </source>
</reference>
<dbReference type="EMBL" id="JAACJK010000112">
    <property type="protein sequence ID" value="KAF5331836.1"/>
    <property type="molecule type" value="Genomic_DNA"/>
</dbReference>
<gene>
    <name evidence="3" type="ORF">D9611_008940</name>
</gene>
<dbReference type="OrthoDB" id="3262731at2759"/>
<evidence type="ECO:0000313" key="4">
    <source>
        <dbReference type="Proteomes" id="UP000541558"/>
    </source>
</evidence>
<evidence type="ECO:0000313" key="3">
    <source>
        <dbReference type="EMBL" id="KAF5331836.1"/>
    </source>
</evidence>